<dbReference type="Pfam" id="PF02926">
    <property type="entry name" value="THUMP"/>
    <property type="match status" value="1"/>
</dbReference>
<dbReference type="InterPro" id="IPR040183">
    <property type="entry name" value="THUMPD1-like"/>
</dbReference>
<protein>
    <submittedName>
        <fullName evidence="5">Putative thump domain-containing protein 1</fullName>
    </submittedName>
</protein>
<dbReference type="CDD" id="cd11717">
    <property type="entry name" value="THUMP_THUMPD1_like"/>
    <property type="match status" value="1"/>
</dbReference>
<dbReference type="InterPro" id="IPR004114">
    <property type="entry name" value="THUMP_dom"/>
</dbReference>
<feature type="region of interest" description="Disordered" evidence="3">
    <location>
        <begin position="254"/>
        <end position="305"/>
    </location>
</feature>
<organism evidence="5">
    <name type="scientific">Nyssomyia neivai</name>
    <dbReference type="NCBI Taxonomy" id="330878"/>
    <lineage>
        <taxon>Eukaryota</taxon>
        <taxon>Metazoa</taxon>
        <taxon>Ecdysozoa</taxon>
        <taxon>Arthropoda</taxon>
        <taxon>Hexapoda</taxon>
        <taxon>Insecta</taxon>
        <taxon>Pterygota</taxon>
        <taxon>Neoptera</taxon>
        <taxon>Endopterygota</taxon>
        <taxon>Diptera</taxon>
        <taxon>Nematocera</taxon>
        <taxon>Psychodoidea</taxon>
        <taxon>Psychodidae</taxon>
        <taxon>Nyssomyia</taxon>
    </lineage>
</organism>
<sequence>MSEGKRKAYYKNPQMKQRKISFLEPGMRGFIATCNFREKECVRECYNILNQYCDTPRNDVKAPEKQNSDAEEEEEEDISKALQKEIDQQKNEKKLNKFNVADTGVPNCTFIATSLDDPVGLGVKIVRDIAATKVQKTKFLLRLIPIEMVCRANLLSITEAVGKLCDKYVLKEPHTFAIIFNKRYNNAIARDDVIKELADVVTAKNPGNKVNLTEPDYSIIVEIIKGMCCIGFLPDYLKLKKYNLLELADVSKNDSKGQTNKVTTTEGKLEDTTKAEDASNETVAKDTVEAIDVEADGAEKSPEGQ</sequence>
<feature type="domain" description="THUMP" evidence="4">
    <location>
        <begin position="128"/>
        <end position="234"/>
    </location>
</feature>
<name>A0A1L8DCB8_9DIPT</name>
<keyword evidence="2" id="KW-0694">RNA-binding</keyword>
<comment type="similarity">
    <text evidence="1">Belongs to the THUMPD1 family.</text>
</comment>
<dbReference type="PANTHER" id="PTHR13452">
    <property type="entry name" value="THUMP DOMAIN CONTAINING PROTEIN 1-RELATED"/>
    <property type="match status" value="1"/>
</dbReference>
<dbReference type="GO" id="GO:0003723">
    <property type="term" value="F:RNA binding"/>
    <property type="evidence" value="ECO:0007669"/>
    <property type="project" value="UniProtKB-UniRule"/>
</dbReference>
<dbReference type="GO" id="GO:0006400">
    <property type="term" value="P:tRNA modification"/>
    <property type="evidence" value="ECO:0007669"/>
    <property type="project" value="InterPro"/>
</dbReference>
<feature type="compositionally biased region" description="Basic and acidic residues" evidence="3">
    <location>
        <begin position="57"/>
        <end position="68"/>
    </location>
</feature>
<evidence type="ECO:0000256" key="3">
    <source>
        <dbReference type="SAM" id="MobiDB-lite"/>
    </source>
</evidence>
<dbReference type="PANTHER" id="PTHR13452:SF10">
    <property type="entry name" value="THUMP DOMAIN-CONTAINING PROTEIN 1"/>
    <property type="match status" value="1"/>
</dbReference>
<dbReference type="EMBL" id="GFDF01010059">
    <property type="protein sequence ID" value="JAV04025.1"/>
    <property type="molecule type" value="Transcribed_RNA"/>
</dbReference>
<dbReference type="FunFam" id="3.30.2300.10:FF:000001">
    <property type="entry name" value="THUMP domain-containing protein 1"/>
    <property type="match status" value="1"/>
</dbReference>
<dbReference type="SUPFAM" id="SSF143437">
    <property type="entry name" value="THUMP domain-like"/>
    <property type="match status" value="1"/>
</dbReference>
<evidence type="ECO:0000256" key="2">
    <source>
        <dbReference type="PROSITE-ProRule" id="PRU00529"/>
    </source>
</evidence>
<dbReference type="Gene3D" id="3.30.2300.10">
    <property type="entry name" value="THUMP superfamily"/>
    <property type="match status" value="1"/>
</dbReference>
<evidence type="ECO:0000313" key="5">
    <source>
        <dbReference type="EMBL" id="JAV04025.1"/>
    </source>
</evidence>
<dbReference type="AlphaFoldDB" id="A0A1L8DCB8"/>
<accession>A0A1L8DCB8</accession>
<evidence type="ECO:0000256" key="1">
    <source>
        <dbReference type="ARBA" id="ARBA00060731"/>
    </source>
</evidence>
<dbReference type="SMART" id="SM00981">
    <property type="entry name" value="THUMP"/>
    <property type="match status" value="1"/>
</dbReference>
<reference evidence="5" key="1">
    <citation type="submission" date="2016-12" db="EMBL/GenBank/DDBJ databases">
        <title>An insight into the sialome and mialome of the sand fly, Nyssomyia neivai.</title>
        <authorList>
            <person name="Sebastian V."/>
            <person name="Goulart T.M."/>
            <person name="Oliveira W."/>
            <person name="Calvo E."/>
            <person name="Oliveira L.F."/>
            <person name="Pinto M.C."/>
            <person name="Rosselino A.M."/>
            <person name="Ribeiro J.M."/>
        </authorList>
    </citation>
    <scope>NUCLEOTIDE SEQUENCE</scope>
</reference>
<feature type="compositionally biased region" description="Polar residues" evidence="3">
    <location>
        <begin position="256"/>
        <end position="266"/>
    </location>
</feature>
<evidence type="ECO:0000259" key="4">
    <source>
        <dbReference type="PROSITE" id="PS51165"/>
    </source>
</evidence>
<proteinExistence type="inferred from homology"/>
<feature type="region of interest" description="Disordered" evidence="3">
    <location>
        <begin position="57"/>
        <end position="76"/>
    </location>
</feature>
<feature type="compositionally biased region" description="Basic and acidic residues" evidence="3">
    <location>
        <begin position="267"/>
        <end position="288"/>
    </location>
</feature>
<dbReference type="PROSITE" id="PS51165">
    <property type="entry name" value="THUMP"/>
    <property type="match status" value="1"/>
</dbReference>